<dbReference type="Proteomes" id="UP001371456">
    <property type="component" value="Unassembled WGS sequence"/>
</dbReference>
<reference evidence="1 2" key="1">
    <citation type="submission" date="2024-02" db="EMBL/GenBank/DDBJ databases">
        <title>de novo genome assembly of Solanum bulbocastanum strain 11H21.</title>
        <authorList>
            <person name="Hosaka A.J."/>
        </authorList>
    </citation>
    <scope>NUCLEOTIDE SEQUENCE [LARGE SCALE GENOMIC DNA]</scope>
    <source>
        <tissue evidence="1">Young leaves</tissue>
    </source>
</reference>
<keyword evidence="2" id="KW-1185">Reference proteome</keyword>
<dbReference type="EMBL" id="JBANQN010000006">
    <property type="protein sequence ID" value="KAK6786076.1"/>
    <property type="molecule type" value="Genomic_DNA"/>
</dbReference>
<name>A0AAN8TII1_SOLBU</name>
<evidence type="ECO:0000313" key="1">
    <source>
        <dbReference type="EMBL" id="KAK6786076.1"/>
    </source>
</evidence>
<gene>
    <name evidence="1" type="ORF">RDI58_014601</name>
</gene>
<evidence type="ECO:0000313" key="2">
    <source>
        <dbReference type="Proteomes" id="UP001371456"/>
    </source>
</evidence>
<dbReference type="AlphaFoldDB" id="A0AAN8TII1"/>
<accession>A0AAN8TII1</accession>
<comment type="caution">
    <text evidence="1">The sequence shown here is derived from an EMBL/GenBank/DDBJ whole genome shotgun (WGS) entry which is preliminary data.</text>
</comment>
<sequence>MKQPTNIPTKVLTIFHLVYSEAATRSPSLLYCFKYIGQFFKGSELEIAICVGSQGSATLFQRLKEDEDYDVKGQVDTS</sequence>
<organism evidence="1 2">
    <name type="scientific">Solanum bulbocastanum</name>
    <name type="common">Wild potato</name>
    <dbReference type="NCBI Taxonomy" id="147425"/>
    <lineage>
        <taxon>Eukaryota</taxon>
        <taxon>Viridiplantae</taxon>
        <taxon>Streptophyta</taxon>
        <taxon>Embryophyta</taxon>
        <taxon>Tracheophyta</taxon>
        <taxon>Spermatophyta</taxon>
        <taxon>Magnoliopsida</taxon>
        <taxon>eudicotyledons</taxon>
        <taxon>Gunneridae</taxon>
        <taxon>Pentapetalae</taxon>
        <taxon>asterids</taxon>
        <taxon>lamiids</taxon>
        <taxon>Solanales</taxon>
        <taxon>Solanaceae</taxon>
        <taxon>Solanoideae</taxon>
        <taxon>Solaneae</taxon>
        <taxon>Solanum</taxon>
    </lineage>
</organism>
<proteinExistence type="predicted"/>
<protein>
    <submittedName>
        <fullName evidence="1">Uncharacterized protein</fullName>
    </submittedName>
</protein>